<accession>A0A7V7TUR0</accession>
<dbReference type="AlphaFoldDB" id="A0A7V7TUR0"/>
<gene>
    <name evidence="1" type="ORF">F6X38_20410</name>
</gene>
<organism evidence="1 2">
    <name type="scientific">Plantimonas leprariae</name>
    <dbReference type="NCBI Taxonomy" id="2615207"/>
    <lineage>
        <taxon>Bacteria</taxon>
        <taxon>Pseudomonadati</taxon>
        <taxon>Pseudomonadota</taxon>
        <taxon>Alphaproteobacteria</taxon>
        <taxon>Hyphomicrobiales</taxon>
        <taxon>Aurantimonadaceae</taxon>
        <taxon>Plantimonas</taxon>
    </lineage>
</organism>
<name>A0A7V7TUR0_9HYPH</name>
<proteinExistence type="predicted"/>
<sequence length="144" mass="16567">MPLHMVKLCVGADSVEDLRSWVEERLETARREGRPAEQFHQTRMLPKRGAEILEGGSLFWVIRGNVQVRQRVLEFRPFTGEDGIPRCRIMLEPVFVETHWQPRRAFQGWRYLKPEDAPPDVGHGSELGSLPADLRRELASLGLL</sequence>
<evidence type="ECO:0000313" key="2">
    <source>
        <dbReference type="Proteomes" id="UP000432089"/>
    </source>
</evidence>
<comment type="caution">
    <text evidence="1">The sequence shown here is derived from an EMBL/GenBank/DDBJ whole genome shotgun (WGS) entry which is preliminary data.</text>
</comment>
<protein>
    <submittedName>
        <fullName evidence="1">DUF1489 family protein</fullName>
    </submittedName>
</protein>
<dbReference type="InterPro" id="IPR008320">
    <property type="entry name" value="UCP032025"/>
</dbReference>
<dbReference type="Proteomes" id="UP000432089">
    <property type="component" value="Unassembled WGS sequence"/>
</dbReference>
<evidence type="ECO:0000313" key="1">
    <source>
        <dbReference type="EMBL" id="KAB0676730.1"/>
    </source>
</evidence>
<dbReference type="EMBL" id="VZDO01000021">
    <property type="protein sequence ID" value="KAB0676730.1"/>
    <property type="molecule type" value="Genomic_DNA"/>
</dbReference>
<reference evidence="1 2" key="1">
    <citation type="submission" date="2019-09" db="EMBL/GenBank/DDBJ databases">
        <title>YIM 132180 draft genome.</title>
        <authorList>
            <person name="Zhang K."/>
        </authorList>
    </citation>
    <scope>NUCLEOTIDE SEQUENCE [LARGE SCALE GENOMIC DNA]</scope>
    <source>
        <strain evidence="1 2">YIM 132180</strain>
    </source>
</reference>
<dbReference type="PIRSF" id="PIRSF032025">
    <property type="entry name" value="UCP032025"/>
    <property type="match status" value="1"/>
</dbReference>
<dbReference type="Pfam" id="PF07370">
    <property type="entry name" value="DUF1489"/>
    <property type="match status" value="1"/>
</dbReference>
<keyword evidence="2" id="KW-1185">Reference proteome</keyword>
<dbReference type="RefSeq" id="WP_150973141.1">
    <property type="nucleotide sequence ID" value="NZ_VZDO01000021.1"/>
</dbReference>